<dbReference type="Pfam" id="PF04149">
    <property type="entry name" value="DUF397"/>
    <property type="match status" value="2"/>
</dbReference>
<dbReference type="Proteomes" id="UP001500063">
    <property type="component" value="Unassembled WGS sequence"/>
</dbReference>
<reference evidence="2 3" key="1">
    <citation type="journal article" date="2019" name="Int. J. Syst. Evol. Microbiol.">
        <title>The Global Catalogue of Microorganisms (GCM) 10K type strain sequencing project: providing services to taxonomists for standard genome sequencing and annotation.</title>
        <authorList>
            <consortium name="The Broad Institute Genomics Platform"/>
            <consortium name="The Broad Institute Genome Sequencing Center for Infectious Disease"/>
            <person name="Wu L."/>
            <person name="Ma J."/>
        </authorList>
    </citation>
    <scope>NUCLEOTIDE SEQUENCE [LARGE SCALE GENOMIC DNA]</scope>
    <source>
        <strain evidence="2 3">JCM 4565</strain>
    </source>
</reference>
<dbReference type="RefSeq" id="WP_344121527.1">
    <property type="nucleotide sequence ID" value="NZ_BAAABW010000026.1"/>
</dbReference>
<protein>
    <submittedName>
        <fullName evidence="2">DUF397 domain-containing protein</fullName>
    </submittedName>
</protein>
<feature type="domain" description="DUF397" evidence="1">
    <location>
        <begin position="42"/>
        <end position="92"/>
    </location>
</feature>
<dbReference type="EMBL" id="BAAABW010000026">
    <property type="protein sequence ID" value="GAA0368158.1"/>
    <property type="molecule type" value="Genomic_DNA"/>
</dbReference>
<organism evidence="2 3">
    <name type="scientific">Streptomyces blastmyceticus</name>
    <dbReference type="NCBI Taxonomy" id="68180"/>
    <lineage>
        <taxon>Bacteria</taxon>
        <taxon>Bacillati</taxon>
        <taxon>Actinomycetota</taxon>
        <taxon>Actinomycetes</taxon>
        <taxon>Kitasatosporales</taxon>
        <taxon>Streptomycetaceae</taxon>
        <taxon>Streptomyces</taxon>
    </lineage>
</organism>
<proteinExistence type="predicted"/>
<evidence type="ECO:0000313" key="3">
    <source>
        <dbReference type="Proteomes" id="UP001500063"/>
    </source>
</evidence>
<comment type="caution">
    <text evidence="2">The sequence shown here is derived from an EMBL/GenBank/DDBJ whole genome shotgun (WGS) entry which is preliminary data.</text>
</comment>
<name>A0ABN0XMQ1_9ACTN</name>
<sequence>MDQMKTLDLSGAEWIKSSYSGGNEGNCVELARNFAWHAGGKKSSYSGNNGGGCVEVADNITGFVPVRDSKNPGRTPLIFPASSWTDFLRTLRNG</sequence>
<gene>
    <name evidence="2" type="ORF">GCM10010319_52610</name>
</gene>
<accession>A0ABN0XMQ1</accession>
<keyword evidence="3" id="KW-1185">Reference proteome</keyword>
<dbReference type="InterPro" id="IPR007278">
    <property type="entry name" value="DUF397"/>
</dbReference>
<evidence type="ECO:0000313" key="2">
    <source>
        <dbReference type="EMBL" id="GAA0368158.1"/>
    </source>
</evidence>
<feature type="domain" description="DUF397" evidence="1">
    <location>
        <begin position="12"/>
        <end position="32"/>
    </location>
</feature>
<evidence type="ECO:0000259" key="1">
    <source>
        <dbReference type="Pfam" id="PF04149"/>
    </source>
</evidence>